<feature type="compositionally biased region" description="Basic and acidic residues" evidence="3">
    <location>
        <begin position="354"/>
        <end position="374"/>
    </location>
</feature>
<evidence type="ECO:0000313" key="5">
    <source>
        <dbReference type="EMBL" id="BAD03867.1"/>
    </source>
</evidence>
<evidence type="ECO:0000256" key="3">
    <source>
        <dbReference type="SAM" id="MobiDB-lite"/>
    </source>
</evidence>
<evidence type="ECO:0000256" key="1">
    <source>
        <dbReference type="ARBA" id="ARBA00022737"/>
    </source>
</evidence>
<feature type="region of interest" description="Disordered" evidence="3">
    <location>
        <begin position="206"/>
        <end position="380"/>
    </location>
</feature>
<gene>
    <name evidence="5" type="primary">OJ1118_F01.15</name>
</gene>
<dbReference type="EMBL" id="AP005817">
    <property type="protein sequence ID" value="BAD03867.1"/>
    <property type="molecule type" value="Genomic_DNA"/>
</dbReference>
<organism evidence="5 6">
    <name type="scientific">Oryza sativa subsp. japonica</name>
    <name type="common">Rice</name>
    <dbReference type="NCBI Taxonomy" id="39947"/>
    <lineage>
        <taxon>Eukaryota</taxon>
        <taxon>Viridiplantae</taxon>
        <taxon>Streptophyta</taxon>
        <taxon>Embryophyta</taxon>
        <taxon>Tracheophyta</taxon>
        <taxon>Spermatophyta</taxon>
        <taxon>Magnoliopsida</taxon>
        <taxon>Liliopsida</taxon>
        <taxon>Poales</taxon>
        <taxon>Poaceae</taxon>
        <taxon>BOP clade</taxon>
        <taxon>Oryzoideae</taxon>
        <taxon>Oryzeae</taxon>
        <taxon>Oryzinae</taxon>
        <taxon>Oryza</taxon>
        <taxon>Oryza sativa</taxon>
    </lineage>
</organism>
<reference evidence="6" key="2">
    <citation type="journal article" date="2008" name="Nucleic Acids Res.">
        <title>The rice annotation project database (RAP-DB): 2008 update.</title>
        <authorList>
            <consortium name="The rice annotation project (RAP)"/>
        </authorList>
    </citation>
    <scope>GENOME REANNOTATION</scope>
    <source>
        <strain evidence="6">cv. Nipponbare</strain>
    </source>
</reference>
<dbReference type="Proteomes" id="UP000000763">
    <property type="component" value="Chromosome 8"/>
</dbReference>
<feature type="compositionally biased region" description="Low complexity" evidence="3">
    <location>
        <begin position="260"/>
        <end position="272"/>
    </location>
</feature>
<feature type="compositionally biased region" description="Low complexity" evidence="3">
    <location>
        <begin position="229"/>
        <end position="243"/>
    </location>
</feature>
<feature type="region of interest" description="Disordered" evidence="3">
    <location>
        <begin position="91"/>
        <end position="112"/>
    </location>
</feature>
<keyword evidence="1" id="KW-0677">Repeat</keyword>
<dbReference type="Pfam" id="PF11835">
    <property type="entry name" value="RRM_8"/>
    <property type="match status" value="1"/>
</dbReference>
<dbReference type="Gene3D" id="3.30.70.330">
    <property type="match status" value="1"/>
</dbReference>
<feature type="compositionally biased region" description="Basic and acidic residues" evidence="3">
    <location>
        <begin position="214"/>
        <end position="226"/>
    </location>
</feature>
<name>Q6YVR0_ORYSJ</name>
<dbReference type="SUPFAM" id="SSF54928">
    <property type="entry name" value="RNA-binding domain, RBD"/>
    <property type="match status" value="1"/>
</dbReference>
<proteinExistence type="predicted"/>
<dbReference type="InterPro" id="IPR012677">
    <property type="entry name" value="Nucleotide-bd_a/b_plait_sf"/>
</dbReference>
<feature type="domain" description="PTBP1-like RNA recognition motif 2" evidence="4">
    <location>
        <begin position="5"/>
        <end position="80"/>
    </location>
</feature>
<evidence type="ECO:0000313" key="6">
    <source>
        <dbReference type="Proteomes" id="UP000000763"/>
    </source>
</evidence>
<evidence type="ECO:0000256" key="2">
    <source>
        <dbReference type="ARBA" id="ARBA00022884"/>
    </source>
</evidence>
<keyword evidence="2" id="KW-0694">RNA-binding</keyword>
<sequence length="380" mass="39229">MASDGGVIRVIVTRVLYPVTEEVLHQVLDPYGAGEMIFVVQFPSHVEAYATFLSRAAAEYARDILHGHAIYNDCCWLDIQLEPLIMTKEEDATKEGRTTRASSSAKASPQLSPPKAVILVEQEAVGMAAQHDSASLVPASEVHHQPEPVATTWAKQPWHTRAHVPIVGLGNGAVIASLNADGAGREAEAGARRGEEGELGLAAEAAASASARGDGGEGRRWRREGGEPGLATEAAAAASASVRGVGGGGRRRRREGGEPGLAVAAAAASASAHGEGGDRRRRREGGEDRRRRREGGEPGLAAAALGGVGVCGGGAGGVGVCARSGEGGGGWRAKKGGRGGGDGSRRRGKKRRGGMKEAASEEEEKRGGEEKRELTGGSHM</sequence>
<reference evidence="6" key="1">
    <citation type="journal article" date="2005" name="Nature">
        <title>The map-based sequence of the rice genome.</title>
        <authorList>
            <consortium name="International rice genome sequencing project (IRGSP)"/>
            <person name="Matsumoto T."/>
            <person name="Wu J."/>
            <person name="Kanamori H."/>
            <person name="Katayose Y."/>
            <person name="Fujisawa M."/>
            <person name="Namiki N."/>
            <person name="Mizuno H."/>
            <person name="Yamamoto K."/>
            <person name="Antonio B.A."/>
            <person name="Baba T."/>
            <person name="Sakata K."/>
            <person name="Nagamura Y."/>
            <person name="Aoki H."/>
            <person name="Arikawa K."/>
            <person name="Arita K."/>
            <person name="Bito T."/>
            <person name="Chiden Y."/>
            <person name="Fujitsuka N."/>
            <person name="Fukunaka R."/>
            <person name="Hamada M."/>
            <person name="Harada C."/>
            <person name="Hayashi A."/>
            <person name="Hijishita S."/>
            <person name="Honda M."/>
            <person name="Hosokawa S."/>
            <person name="Ichikawa Y."/>
            <person name="Idonuma A."/>
            <person name="Iijima M."/>
            <person name="Ikeda M."/>
            <person name="Ikeno M."/>
            <person name="Ito K."/>
            <person name="Ito S."/>
            <person name="Ito T."/>
            <person name="Ito Y."/>
            <person name="Ito Y."/>
            <person name="Iwabuchi A."/>
            <person name="Kamiya K."/>
            <person name="Karasawa W."/>
            <person name="Kurita K."/>
            <person name="Katagiri S."/>
            <person name="Kikuta A."/>
            <person name="Kobayashi H."/>
            <person name="Kobayashi N."/>
            <person name="Machita K."/>
            <person name="Maehara T."/>
            <person name="Masukawa M."/>
            <person name="Mizubayashi T."/>
            <person name="Mukai Y."/>
            <person name="Nagasaki H."/>
            <person name="Nagata Y."/>
            <person name="Naito S."/>
            <person name="Nakashima M."/>
            <person name="Nakama Y."/>
            <person name="Nakamichi Y."/>
            <person name="Nakamura M."/>
            <person name="Meguro A."/>
            <person name="Negishi M."/>
            <person name="Ohta I."/>
            <person name="Ohta T."/>
            <person name="Okamoto M."/>
            <person name="Ono N."/>
            <person name="Saji S."/>
            <person name="Sakaguchi M."/>
            <person name="Sakai K."/>
            <person name="Shibata M."/>
            <person name="Shimokawa T."/>
            <person name="Song J."/>
            <person name="Takazaki Y."/>
            <person name="Terasawa K."/>
            <person name="Tsugane M."/>
            <person name="Tsuji K."/>
            <person name="Ueda S."/>
            <person name="Waki K."/>
            <person name="Yamagata H."/>
            <person name="Yamamoto M."/>
            <person name="Yamamoto S."/>
            <person name="Yamane H."/>
            <person name="Yoshiki S."/>
            <person name="Yoshihara R."/>
            <person name="Yukawa K."/>
            <person name="Zhong H."/>
            <person name="Yano M."/>
            <person name="Yuan Q."/>
            <person name="Ouyang S."/>
            <person name="Liu J."/>
            <person name="Jones K.M."/>
            <person name="Gansberger K."/>
            <person name="Moffat K."/>
            <person name="Hill J."/>
            <person name="Bera J."/>
            <person name="Fadrosh D."/>
            <person name="Jin S."/>
            <person name="Johri S."/>
            <person name="Kim M."/>
            <person name="Overton L."/>
            <person name="Reardon M."/>
            <person name="Tsitrin T."/>
            <person name="Vuong H."/>
            <person name="Weaver B."/>
            <person name="Ciecko A."/>
            <person name="Tallon L."/>
            <person name="Jackson J."/>
            <person name="Pai G."/>
            <person name="Aken S.V."/>
            <person name="Utterback T."/>
            <person name="Reidmuller S."/>
            <person name="Feldblyum T."/>
            <person name="Hsiao J."/>
            <person name="Zismann V."/>
            <person name="Iobst S."/>
            <person name="de Vazeille A.R."/>
            <person name="Buell C.R."/>
            <person name="Ying K."/>
            <person name="Li Y."/>
            <person name="Lu T."/>
            <person name="Huang Y."/>
            <person name="Zhao Q."/>
            <person name="Feng Q."/>
            <person name="Zhang L."/>
            <person name="Zhu J."/>
            <person name="Weng Q."/>
            <person name="Mu J."/>
            <person name="Lu Y."/>
            <person name="Fan D."/>
            <person name="Liu Y."/>
            <person name="Guan J."/>
            <person name="Zhang Y."/>
            <person name="Yu S."/>
            <person name="Liu X."/>
            <person name="Zhang Y."/>
            <person name="Hong G."/>
            <person name="Han B."/>
            <person name="Choisne N."/>
            <person name="Demange N."/>
            <person name="Orjeda G."/>
            <person name="Samain S."/>
            <person name="Cattolico L."/>
            <person name="Pelletier E."/>
            <person name="Couloux A."/>
            <person name="Segurens B."/>
            <person name="Wincker P."/>
            <person name="D'Hont A."/>
            <person name="Scarpelli C."/>
            <person name="Weissenbach J."/>
            <person name="Salanoubat M."/>
            <person name="Quetier F."/>
            <person name="Yu Y."/>
            <person name="Kim H.R."/>
            <person name="Rambo T."/>
            <person name="Currie J."/>
            <person name="Collura K."/>
            <person name="Luo M."/>
            <person name="Yang T."/>
            <person name="Ammiraju J.S.S."/>
            <person name="Engler F."/>
            <person name="Soderlund C."/>
            <person name="Wing R.A."/>
            <person name="Palmer L.E."/>
            <person name="de la Bastide M."/>
            <person name="Spiegel L."/>
            <person name="Nascimento L."/>
            <person name="Zutavern T."/>
            <person name="O'Shaughnessy A."/>
            <person name="Dike S."/>
            <person name="Dedhia N."/>
            <person name="Preston R."/>
            <person name="Balija V."/>
            <person name="McCombie W.R."/>
            <person name="Chow T."/>
            <person name="Chen H."/>
            <person name="Chung M."/>
            <person name="Chen C."/>
            <person name="Shaw J."/>
            <person name="Wu H."/>
            <person name="Hsiao K."/>
            <person name="Chao Y."/>
            <person name="Chu M."/>
            <person name="Cheng C."/>
            <person name="Hour A."/>
            <person name="Lee P."/>
            <person name="Lin S."/>
            <person name="Lin Y."/>
            <person name="Liou J."/>
            <person name="Liu S."/>
            <person name="Hsing Y."/>
            <person name="Raghuvanshi S."/>
            <person name="Mohanty A."/>
            <person name="Bharti A.K."/>
            <person name="Gaur A."/>
            <person name="Gupta V."/>
            <person name="Kumar D."/>
            <person name="Ravi V."/>
            <person name="Vij S."/>
            <person name="Kapur A."/>
            <person name="Khurana P."/>
            <person name="Khurana P."/>
            <person name="Khurana J.P."/>
            <person name="Tyagi A.K."/>
            <person name="Gaikwad K."/>
            <person name="Singh A."/>
            <person name="Dalal V."/>
            <person name="Srivastava S."/>
            <person name="Dixit A."/>
            <person name="Pal A.K."/>
            <person name="Ghazi I.A."/>
            <person name="Yadav M."/>
            <person name="Pandit A."/>
            <person name="Bhargava A."/>
            <person name="Sureshbabu K."/>
            <person name="Batra K."/>
            <person name="Sharma T.R."/>
            <person name="Mohapatra T."/>
            <person name="Singh N.K."/>
            <person name="Messing J."/>
            <person name="Nelson A.B."/>
            <person name="Fuks G."/>
            <person name="Kavchok S."/>
            <person name="Keizer G."/>
            <person name="Linton E."/>
            <person name="Llaca V."/>
            <person name="Song R."/>
            <person name="Tanyolac B."/>
            <person name="Young S."/>
            <person name="Ho-Il K."/>
            <person name="Hahn J.H."/>
            <person name="Sangsakoo G."/>
            <person name="Vanavichit A."/>
            <person name="de Mattos Luiz.A.T."/>
            <person name="Zimmer P.D."/>
            <person name="Malone G."/>
            <person name="Dellagostin O."/>
            <person name="de Oliveira A.C."/>
            <person name="Bevan M."/>
            <person name="Bancroft I."/>
            <person name="Minx P."/>
            <person name="Cordum H."/>
            <person name="Wilson R."/>
            <person name="Cheng Z."/>
            <person name="Jin W."/>
            <person name="Jiang J."/>
            <person name="Leong S.A."/>
            <person name="Iwama H."/>
            <person name="Gojobori T."/>
            <person name="Itoh T."/>
            <person name="Niimura Y."/>
            <person name="Fujii Y."/>
            <person name="Habara T."/>
            <person name="Sakai H."/>
            <person name="Sato Y."/>
            <person name="Wilson G."/>
            <person name="Kumar K."/>
            <person name="McCouch S."/>
            <person name="Juretic N."/>
            <person name="Hoen D."/>
            <person name="Wright S."/>
            <person name="Bruskiewich R."/>
            <person name="Bureau T."/>
            <person name="Miyao A."/>
            <person name="Hirochika H."/>
            <person name="Nishikawa T."/>
            <person name="Kadowaki K."/>
            <person name="Sugiura M."/>
            <person name="Burr B."/>
            <person name="Sasaki T."/>
        </authorList>
    </citation>
    <scope>NUCLEOTIDE SEQUENCE [LARGE SCALE GENOMIC DNA]</scope>
    <source>
        <strain evidence="6">cv. Nipponbare</strain>
    </source>
</reference>
<dbReference type="InterPro" id="IPR035979">
    <property type="entry name" value="RBD_domain_sf"/>
</dbReference>
<evidence type="ECO:0000259" key="4">
    <source>
        <dbReference type="Pfam" id="PF11835"/>
    </source>
</evidence>
<dbReference type="GO" id="GO:0003723">
    <property type="term" value="F:RNA binding"/>
    <property type="evidence" value="ECO:0007669"/>
    <property type="project" value="UniProtKB-KW"/>
</dbReference>
<protein>
    <recommendedName>
        <fullName evidence="4">PTBP1-like RNA recognition motif 2 domain-containing protein</fullName>
    </recommendedName>
</protein>
<dbReference type="InterPro" id="IPR021790">
    <property type="entry name" value="PTBP1-like_RRM2"/>
</dbReference>
<dbReference type="CDD" id="cd12422">
    <property type="entry name" value="RRM2_PTBP1_hnRNPL_like"/>
    <property type="match status" value="1"/>
</dbReference>
<dbReference type="AlphaFoldDB" id="Q6YVR0"/>
<dbReference type="PANTHER" id="PTHR15592">
    <property type="entry name" value="MATRIN 3/NUCLEAR PROTEIN 220-RELATED"/>
    <property type="match status" value="1"/>
</dbReference>
<accession>Q6YVR0</accession>
<feature type="compositionally biased region" description="Gly residues" evidence="3">
    <location>
        <begin position="306"/>
        <end position="331"/>
    </location>
</feature>